<comment type="caution">
    <text evidence="3">The sequence shown here is derived from an EMBL/GenBank/DDBJ whole genome shotgun (WGS) entry which is preliminary data.</text>
</comment>
<dbReference type="InterPro" id="IPR044149">
    <property type="entry name" value="Nitrilases_CHs"/>
</dbReference>
<dbReference type="Pfam" id="PF00795">
    <property type="entry name" value="CN_hydrolase"/>
    <property type="match status" value="1"/>
</dbReference>
<dbReference type="EMBL" id="DSTX01000011">
    <property type="protein sequence ID" value="HFK20974.1"/>
    <property type="molecule type" value="Genomic_DNA"/>
</dbReference>
<dbReference type="SUPFAM" id="SSF56317">
    <property type="entry name" value="Carbon-nitrogen hydrolase"/>
    <property type="match status" value="1"/>
</dbReference>
<gene>
    <name evidence="3" type="ORF">ENS19_06840</name>
</gene>
<name>A0A7C3IY24_9CREN</name>
<dbReference type="PANTHER" id="PTHR46044:SF2">
    <property type="entry name" value="CN HYDROLASE DOMAIN-CONTAINING PROTEIN"/>
    <property type="match status" value="1"/>
</dbReference>
<feature type="domain" description="CN hydrolase" evidence="2">
    <location>
        <begin position="13"/>
        <end position="293"/>
    </location>
</feature>
<reference evidence="3" key="1">
    <citation type="journal article" date="2020" name="mSystems">
        <title>Genome- and Community-Level Interaction Insights into Carbon Utilization and Element Cycling Functions of Hydrothermarchaeota in Hydrothermal Sediment.</title>
        <authorList>
            <person name="Zhou Z."/>
            <person name="Liu Y."/>
            <person name="Xu W."/>
            <person name="Pan J."/>
            <person name="Luo Z.H."/>
            <person name="Li M."/>
        </authorList>
    </citation>
    <scope>NUCLEOTIDE SEQUENCE [LARGE SCALE GENOMIC DNA]</scope>
    <source>
        <strain evidence="3">SpSt-468</strain>
    </source>
</reference>
<dbReference type="PROSITE" id="PS50263">
    <property type="entry name" value="CN_HYDROLASE"/>
    <property type="match status" value="1"/>
</dbReference>
<accession>A0A7C3IY24</accession>
<evidence type="ECO:0000313" key="3">
    <source>
        <dbReference type="EMBL" id="HFK20974.1"/>
    </source>
</evidence>
<evidence type="ECO:0000256" key="1">
    <source>
        <dbReference type="ARBA" id="ARBA00008129"/>
    </source>
</evidence>
<dbReference type="PANTHER" id="PTHR46044">
    <property type="entry name" value="NITRILASE"/>
    <property type="match status" value="1"/>
</dbReference>
<sequence length="353" mass="39125">MLEKKAGDPYPKFKAAAVQMAPVFLDREATIDKVDGKVAEAKAAGADLVVFGETIIPAYPVWNMLYPPIDQHGFYKRMFQNAVEIPGPALNRIGMIARRHGVFLSIGVTEKGPVSMGAMWNTNLLFDREGRLLNRHQKLVPTWAEKLTWARGDGSSLRVVRTELGRIGVLNCGENTNPLARFALLAQGEQVHIATYPTAFPFKRLGSAGNYNLTEAIRIRSAAHSFEGKVFNIVASGVLDEDAIEQVSMGNEEIRAFLENTPKPATMILGPTGELITAPLIGKEGMIMAEIDVSQSIEQKEIHDVVGYYNRFDVFRLELNVSQNLPIRIIGEEEPRPEDLLQPSYEEPKEVPN</sequence>
<evidence type="ECO:0000259" key="2">
    <source>
        <dbReference type="PROSITE" id="PS50263"/>
    </source>
</evidence>
<keyword evidence="3" id="KW-0378">Hydrolase</keyword>
<dbReference type="InterPro" id="IPR036526">
    <property type="entry name" value="C-N_Hydrolase_sf"/>
</dbReference>
<proteinExistence type="inferred from homology"/>
<dbReference type="CDD" id="cd07564">
    <property type="entry name" value="nitrilases_CHs"/>
    <property type="match status" value="1"/>
</dbReference>
<comment type="similarity">
    <text evidence="1">Belongs to the carbon-nitrogen hydrolase superfamily. Nitrilase family.</text>
</comment>
<organism evidence="3">
    <name type="scientific">Candidatus Methanomethylicus mesodigestus</name>
    <dbReference type="NCBI Taxonomy" id="1867258"/>
    <lineage>
        <taxon>Archaea</taxon>
        <taxon>Thermoproteota</taxon>
        <taxon>Methanosuratincolia</taxon>
        <taxon>Candidatus Methanomethylicales</taxon>
        <taxon>Candidatus Methanomethylicaceae</taxon>
        <taxon>Candidatus Methanomethylicus</taxon>
    </lineage>
</organism>
<dbReference type="InterPro" id="IPR003010">
    <property type="entry name" value="C-N_Hydrolase"/>
</dbReference>
<protein>
    <submittedName>
        <fullName evidence="3">Carbon-nitrogen hydrolase family protein</fullName>
    </submittedName>
</protein>
<dbReference type="AlphaFoldDB" id="A0A7C3IY24"/>
<dbReference type="Gene3D" id="3.60.110.10">
    <property type="entry name" value="Carbon-nitrogen hydrolase"/>
    <property type="match status" value="1"/>
</dbReference>
<dbReference type="GO" id="GO:0016787">
    <property type="term" value="F:hydrolase activity"/>
    <property type="evidence" value="ECO:0007669"/>
    <property type="project" value="UniProtKB-KW"/>
</dbReference>